<dbReference type="InterPro" id="IPR002136">
    <property type="entry name" value="Ribosomal_uL4"/>
</dbReference>
<gene>
    <name evidence="5 7" type="primary">rplD</name>
    <name evidence="7" type="ordered locus">MCJ_001320</name>
</gene>
<keyword evidence="8" id="KW-1185">Reference proteome</keyword>
<comment type="function">
    <text evidence="5">Forms part of the polypeptide exit tunnel.</text>
</comment>
<evidence type="ECO:0000256" key="4">
    <source>
        <dbReference type="ARBA" id="ARBA00035244"/>
    </source>
</evidence>
<comment type="subunit">
    <text evidence="5">Part of the 50S ribosomal subunit.</text>
</comment>
<dbReference type="InterPro" id="IPR023574">
    <property type="entry name" value="Ribosomal_uL4_dom_sf"/>
</dbReference>
<keyword evidence="5" id="KW-0699">rRNA-binding</keyword>
<accession>C5J5T3</accession>
<evidence type="ECO:0000256" key="6">
    <source>
        <dbReference type="SAM" id="MobiDB-lite"/>
    </source>
</evidence>
<evidence type="ECO:0000256" key="5">
    <source>
        <dbReference type="HAMAP-Rule" id="MF_01328"/>
    </source>
</evidence>
<dbReference type="GO" id="GO:1990904">
    <property type="term" value="C:ribonucleoprotein complex"/>
    <property type="evidence" value="ECO:0007669"/>
    <property type="project" value="UniProtKB-KW"/>
</dbReference>
<dbReference type="HAMAP" id="MF_01328_B">
    <property type="entry name" value="Ribosomal_uL4_B"/>
    <property type="match status" value="1"/>
</dbReference>
<dbReference type="SUPFAM" id="SSF52166">
    <property type="entry name" value="Ribosomal protein L4"/>
    <property type="match status" value="1"/>
</dbReference>
<reference evidence="8" key="1">
    <citation type="journal article" date="2009" name="BMC Bioinformatics">
        <title>The Mycoplasma conjunctivae genome sequencing, annotation and analysis.</title>
        <authorList>
            <person name="Calderon-Copete S.P."/>
            <person name="Wigger G."/>
            <person name="Wunderlin C."/>
            <person name="Schmidheini T."/>
            <person name="Frey J."/>
            <person name="Quail M.A."/>
            <person name="Falquet L."/>
        </authorList>
    </citation>
    <scope>NUCLEOTIDE SEQUENCE [LARGE SCALE GENOMIC DNA]</scope>
    <source>
        <strain evidence="8">ATCC 25834 / NCTC 10147 / HRC/581</strain>
    </source>
</reference>
<dbReference type="NCBIfam" id="TIGR03953">
    <property type="entry name" value="rplD_bact"/>
    <property type="match status" value="1"/>
</dbReference>
<dbReference type="AlphaFoldDB" id="C5J5T3"/>
<dbReference type="InterPro" id="IPR013005">
    <property type="entry name" value="Ribosomal_uL4-like"/>
</dbReference>
<protein>
    <recommendedName>
        <fullName evidence="4 5">Large ribosomal subunit protein uL4</fullName>
    </recommendedName>
</protein>
<keyword evidence="5" id="KW-0694">RNA-binding</keyword>
<dbReference type="eggNOG" id="COG0088">
    <property type="taxonomic scope" value="Bacteria"/>
</dbReference>
<dbReference type="Pfam" id="PF00573">
    <property type="entry name" value="Ribosomal_L4"/>
    <property type="match status" value="1"/>
</dbReference>
<dbReference type="GO" id="GO:0006412">
    <property type="term" value="P:translation"/>
    <property type="evidence" value="ECO:0007669"/>
    <property type="project" value="UniProtKB-UniRule"/>
</dbReference>
<comment type="function">
    <text evidence="5">One of the primary rRNA binding proteins, this protein initially binds near the 5'-end of the 23S rRNA. It is important during the early stages of 50S assembly. It makes multiple contacts with different domains of the 23S rRNA in the assembled 50S subunit and ribosome.</text>
</comment>
<dbReference type="KEGG" id="mco:MCJ_001320"/>
<organism evidence="7 8">
    <name type="scientific">Mesomycoplasma conjunctivae (strain ATCC 25834 / NCTC 10147 / HRC/581)</name>
    <name type="common">Mycoplasma conjunctivae</name>
    <dbReference type="NCBI Taxonomy" id="572263"/>
    <lineage>
        <taxon>Bacteria</taxon>
        <taxon>Bacillati</taxon>
        <taxon>Mycoplasmatota</taxon>
        <taxon>Mycoplasmoidales</taxon>
        <taxon>Metamycoplasmataceae</taxon>
        <taxon>Mesomycoplasma</taxon>
    </lineage>
</organism>
<evidence type="ECO:0000256" key="1">
    <source>
        <dbReference type="ARBA" id="ARBA00010528"/>
    </source>
</evidence>
<sequence length="220" mass="24628">MTQTNKVDNEMVKIEYCPISNHTKFELSTPLNQEIFGLEVPHSQAIFDTILYERASRRRATHKVKSRAEVSGTGKKPWKQKGTGKARAGSRRSPIFVGGGRAFGPTNNKNYAIKVNKKVRRLAFVSALSQLAHEKQILVDDFAMDKISTKELVKKLASYQLAKARFVLIASSDENLFISARNLQNVVVTKPSSLLVEQLIGADVLIISQKEINEIEGRFK</sequence>
<keyword evidence="2 5" id="KW-0689">Ribosomal protein</keyword>
<keyword evidence="3 5" id="KW-0687">Ribonucleoprotein</keyword>
<feature type="region of interest" description="Disordered" evidence="6">
    <location>
        <begin position="61"/>
        <end position="91"/>
    </location>
</feature>
<dbReference type="GO" id="GO:0005840">
    <property type="term" value="C:ribosome"/>
    <property type="evidence" value="ECO:0007669"/>
    <property type="project" value="UniProtKB-KW"/>
</dbReference>
<comment type="similarity">
    <text evidence="1 5">Belongs to the universal ribosomal protein uL4 family.</text>
</comment>
<name>C5J5T3_MESCH</name>
<evidence type="ECO:0000313" key="8">
    <source>
        <dbReference type="Proteomes" id="UP000001491"/>
    </source>
</evidence>
<evidence type="ECO:0000256" key="3">
    <source>
        <dbReference type="ARBA" id="ARBA00023274"/>
    </source>
</evidence>
<dbReference type="PANTHER" id="PTHR10746">
    <property type="entry name" value="50S RIBOSOMAL PROTEIN L4"/>
    <property type="match status" value="1"/>
</dbReference>
<dbReference type="HOGENOM" id="CLU_041575_2_1_14"/>
<dbReference type="Gene3D" id="3.40.1370.10">
    <property type="match status" value="1"/>
</dbReference>
<dbReference type="PANTHER" id="PTHR10746:SF6">
    <property type="entry name" value="LARGE RIBOSOMAL SUBUNIT PROTEIN UL4M"/>
    <property type="match status" value="1"/>
</dbReference>
<proteinExistence type="inferred from homology"/>
<dbReference type="GO" id="GO:0003735">
    <property type="term" value="F:structural constituent of ribosome"/>
    <property type="evidence" value="ECO:0007669"/>
    <property type="project" value="InterPro"/>
</dbReference>
<evidence type="ECO:0000256" key="2">
    <source>
        <dbReference type="ARBA" id="ARBA00022980"/>
    </source>
</evidence>
<dbReference type="GO" id="GO:0019843">
    <property type="term" value="F:rRNA binding"/>
    <property type="evidence" value="ECO:0007669"/>
    <property type="project" value="UniProtKB-UniRule"/>
</dbReference>
<dbReference type="EMBL" id="FM864216">
    <property type="protein sequence ID" value="CAT04822.1"/>
    <property type="molecule type" value="Genomic_DNA"/>
</dbReference>
<evidence type="ECO:0000313" key="7">
    <source>
        <dbReference type="EMBL" id="CAT04822.1"/>
    </source>
</evidence>
<feature type="compositionally biased region" description="Basic residues" evidence="6">
    <location>
        <begin position="76"/>
        <end position="90"/>
    </location>
</feature>
<dbReference type="Proteomes" id="UP000001491">
    <property type="component" value="Chromosome"/>
</dbReference>